<reference evidence="4 5" key="1">
    <citation type="submission" date="2020-01" db="EMBL/GenBank/DDBJ databases">
        <title>Polyphasic characterisation and genomic insights into a novel alkali tolerant bacterium VR-M41.</title>
        <authorList>
            <person name="Vemuluri V.R."/>
        </authorList>
    </citation>
    <scope>NUCLEOTIDE SEQUENCE [LARGE SCALE GENOMIC DNA]</scope>
    <source>
        <strain evidence="4 5">VR-M41</strain>
    </source>
</reference>
<dbReference type="Gene3D" id="3.30.457.10">
    <property type="entry name" value="Copper amine oxidase-like, N-terminal domain"/>
    <property type="match status" value="2"/>
</dbReference>
<dbReference type="PANTHER" id="PTHR40446:SF2">
    <property type="entry name" value="N-ACETYLGLUCOSAMINE-1-PHOSPHODIESTER ALPHA-N-ACETYLGLUCOSAMINIDASE"/>
    <property type="match status" value="1"/>
</dbReference>
<proteinExistence type="predicted"/>
<keyword evidence="1" id="KW-0732">Signal</keyword>
<evidence type="ECO:0000256" key="1">
    <source>
        <dbReference type="SAM" id="SignalP"/>
    </source>
</evidence>
<protein>
    <submittedName>
        <fullName evidence="4">Copper amine oxidase</fullName>
    </submittedName>
</protein>
<evidence type="ECO:0000313" key="4">
    <source>
        <dbReference type="EMBL" id="NGZ76133.1"/>
    </source>
</evidence>
<dbReference type="Pfam" id="PF07833">
    <property type="entry name" value="Cu_amine_oxidN1"/>
    <property type="match status" value="1"/>
</dbReference>
<evidence type="ECO:0000313" key="5">
    <source>
        <dbReference type="Proteomes" id="UP000800303"/>
    </source>
</evidence>
<dbReference type="PANTHER" id="PTHR40446">
    <property type="entry name" value="N-ACETYLGLUCOSAMINE-1-PHOSPHODIESTER ALPHA-N-ACETYLGLUCOSAMINIDASE"/>
    <property type="match status" value="1"/>
</dbReference>
<feature type="signal peptide" evidence="1">
    <location>
        <begin position="1"/>
        <end position="32"/>
    </location>
</feature>
<evidence type="ECO:0000259" key="2">
    <source>
        <dbReference type="Pfam" id="PF07833"/>
    </source>
</evidence>
<feature type="domain" description="Copper amine oxidase-like N-terminal" evidence="2">
    <location>
        <begin position="791"/>
        <end position="896"/>
    </location>
</feature>
<organism evidence="4 5">
    <name type="scientific">Saccharibacillus alkalitolerans</name>
    <dbReference type="NCBI Taxonomy" id="2705290"/>
    <lineage>
        <taxon>Bacteria</taxon>
        <taxon>Bacillati</taxon>
        <taxon>Bacillota</taxon>
        <taxon>Bacilli</taxon>
        <taxon>Bacillales</taxon>
        <taxon>Paenibacillaceae</taxon>
        <taxon>Saccharibacillus</taxon>
    </lineage>
</organism>
<gene>
    <name evidence="4" type="ORF">GYN08_12465</name>
</gene>
<evidence type="ECO:0000259" key="3">
    <source>
        <dbReference type="Pfam" id="PF09992"/>
    </source>
</evidence>
<feature type="domain" description="Phosphodiester glycosidase" evidence="3">
    <location>
        <begin position="236"/>
        <end position="422"/>
    </location>
</feature>
<dbReference type="InterPro" id="IPR018711">
    <property type="entry name" value="NAGPA"/>
</dbReference>
<dbReference type="RefSeq" id="WP_166274673.1">
    <property type="nucleotide sequence ID" value="NZ_JAAFGS010000004.1"/>
</dbReference>
<dbReference type="Pfam" id="PF09992">
    <property type="entry name" value="NAGPA"/>
    <property type="match status" value="1"/>
</dbReference>
<keyword evidence="5" id="KW-1185">Reference proteome</keyword>
<dbReference type="InterPro" id="IPR012854">
    <property type="entry name" value="Cu_amine_oxidase-like_N"/>
</dbReference>
<dbReference type="EMBL" id="JAAFGS010000004">
    <property type="protein sequence ID" value="NGZ76133.1"/>
    <property type="molecule type" value="Genomic_DNA"/>
</dbReference>
<feature type="chain" id="PRO_5045971158" evidence="1">
    <location>
        <begin position="33"/>
        <end position="898"/>
    </location>
</feature>
<dbReference type="SUPFAM" id="SSF55383">
    <property type="entry name" value="Copper amine oxidase, domain N"/>
    <property type="match status" value="1"/>
</dbReference>
<comment type="caution">
    <text evidence="4">The sequence shown here is derived from an EMBL/GenBank/DDBJ whole genome shotgun (WGS) entry which is preliminary data.</text>
</comment>
<accession>A0ABX0F5C0</accession>
<sequence>MNKQGFKRFKAGKKWMVAVLAGALLVQPTAVPGWGALTGSQAAFAAEAVSISKTGEDIITSGAKLLTYKYSVPRSGKTATGLADVIQVDLQNPYVKMDVMTGRGGKFTTLNTVSGMAKETEAVAGVNGDYFNTAAEGAPMGAQVSNGVLMSSPSELKGMYAFGVTKDRKPVIDQYDFAGTVKAADGAAFDLAGINQVSYYTEPNNSYSHVNAMYVYTEAWGNTERPKNSATIPSEVLVENGVVTKVSLGKPLEGTVPAGAYILRAHGTAAAYMKAHLTAGAKVQTDYSLVSKTTGQKLDPSSLEVMIGGHTILVDNGRAAAFSRNVNSIGGYRARTAVGYSQSGRYAYIVTVQDNDGSSGMSLSELQGLMTSLGIWKAINLDGGGSTTMVTRPLGEEQAQLTFTTEYGGQTQRSVVNGLGVYTTAPAGQLKGFAVSGKQQLLIGETASYSVKGYDTYYNPMKASAISPSWKSSSSNVVWNGSAFTAKKAGTATLTAVSGGVSSSLKVEVLGADSLSALNLGAAAAPLKAGTVVPLPVTATLKSGGTVSIDPSALSWEFVGFKGTIRDGALNVSSVDSGVKVGYAIASYEGFKTMLTLADVQETNWENFENVSYGVTFTGSPSSVTGKAQIKTGTGTHSNSKVLRLDYDMTSGTGSKYAYVNLNGSSGKALTSGASSMSLDVLGDSSYNWLRAEVVGADGKTVYVDLAKSLNFSGWKTLTVNLNQYGNIAYPAKVKRIYVVNLAEGQDERSASGFVEIDNVKTTSPADAGALGLPANVMAKMTVGSKTLLTNGASSQMDVSPLVRNGATYLPVKYITDTFGGTSGWEAKSGSITVRRGDQLLVLNLNKKDYILNGKRKMSDSATISASNRTLVPVRLVSEQLGLHVKWEQETKTVTIES</sequence>
<dbReference type="Proteomes" id="UP000800303">
    <property type="component" value="Unassembled WGS sequence"/>
</dbReference>
<dbReference type="InterPro" id="IPR036582">
    <property type="entry name" value="Mao_N_sf"/>
</dbReference>
<name>A0ABX0F5C0_9BACL</name>